<dbReference type="AlphaFoldDB" id="W8V2M7"/>
<name>W8V2M7_KLEPN</name>
<dbReference type="Proteomes" id="UP000019586">
    <property type="component" value="Chromosome"/>
</dbReference>
<evidence type="ECO:0000313" key="2">
    <source>
        <dbReference type="Proteomes" id="UP000019586"/>
    </source>
</evidence>
<protein>
    <submittedName>
        <fullName evidence="1">Uncharacterized protein</fullName>
    </submittedName>
</protein>
<organism evidence="1 2">
    <name type="scientific">Klebsiella pneumoniae 30684/NJST258_2</name>
    <dbReference type="NCBI Taxonomy" id="1420013"/>
    <lineage>
        <taxon>Bacteria</taxon>
        <taxon>Pseudomonadati</taxon>
        <taxon>Pseudomonadota</taxon>
        <taxon>Gammaproteobacteria</taxon>
        <taxon>Enterobacterales</taxon>
        <taxon>Enterobacteriaceae</taxon>
        <taxon>Klebsiella/Raoultella group</taxon>
        <taxon>Klebsiella</taxon>
        <taxon>Klebsiella pneumoniae complex</taxon>
    </lineage>
</organism>
<sequence>MPLCFNQNNFFDRNRLNVNFIMARKKSPFKTN</sequence>
<dbReference type="EMBL" id="CP006918">
    <property type="protein sequence ID" value="AHM80472.1"/>
    <property type="molecule type" value="Genomic_DNA"/>
</dbReference>
<proteinExistence type="predicted"/>
<evidence type="ECO:0000313" key="1">
    <source>
        <dbReference type="EMBL" id="AHM80472.1"/>
    </source>
</evidence>
<reference evidence="1 2" key="1">
    <citation type="journal article" date="2014" name="Proc. Natl. Acad. Sci. U.S.A.">
        <title>Molecular dissection of the evolution of carbapenem-resistant multilocus sequence type 258 Klebsiella pneumoniae.</title>
        <authorList>
            <person name="Deleo F.R."/>
            <person name="Chen L."/>
            <person name="Porcella S.F."/>
            <person name="Martens C.A."/>
            <person name="Kobayashi S.D."/>
            <person name="Porter A.R."/>
            <person name="Chavda K.D."/>
            <person name="Jacobs M.R."/>
            <person name="Mathema B."/>
            <person name="Olsen R.J."/>
            <person name="Bonomo R.A."/>
            <person name="Musser J.M."/>
            <person name="Kreiswirth B.N."/>
        </authorList>
    </citation>
    <scope>NUCLEOTIDE SEQUENCE [LARGE SCALE GENOMIC DNA]</scope>
    <source>
        <strain evidence="1">30684/NJST258_2</strain>
    </source>
</reference>
<dbReference type="KEGG" id="kps:KPNJ2_03692"/>
<gene>
    <name evidence="1" type="ORF">KPNJ2_03692</name>
</gene>
<dbReference type="HOGENOM" id="CLU_3389888_0_0_6"/>
<accession>W8V2M7</accession>